<protein>
    <recommendedName>
        <fullName evidence="1">Polysaccharide biosynthesis enzyme WcbI domain-containing protein</fullName>
    </recommendedName>
</protein>
<feature type="domain" description="Polysaccharide biosynthesis enzyme WcbI" evidence="1">
    <location>
        <begin position="32"/>
        <end position="223"/>
    </location>
</feature>
<dbReference type="Gene3D" id="3.40.50.12080">
    <property type="match status" value="1"/>
</dbReference>
<dbReference type="InterPro" id="IPR041307">
    <property type="entry name" value="WcbI"/>
</dbReference>
<dbReference type="Pfam" id="PF18588">
    <property type="entry name" value="WcbI"/>
    <property type="match status" value="1"/>
</dbReference>
<dbReference type="KEGG" id="cphy:B5808_00800"/>
<dbReference type="Proteomes" id="UP000192775">
    <property type="component" value="Chromosome"/>
</dbReference>
<dbReference type="EMBL" id="CP020715">
    <property type="protein sequence ID" value="ARJ07109.1"/>
    <property type="molecule type" value="Genomic_DNA"/>
</dbReference>
<keyword evidence="3" id="KW-1185">Reference proteome</keyword>
<name>A0A1X9LUZ4_9MICO</name>
<organism evidence="2 3">
    <name type="scientific">Cnuibacter physcomitrellae</name>
    <dbReference type="NCBI Taxonomy" id="1619308"/>
    <lineage>
        <taxon>Bacteria</taxon>
        <taxon>Bacillati</taxon>
        <taxon>Actinomycetota</taxon>
        <taxon>Actinomycetes</taxon>
        <taxon>Micrococcales</taxon>
        <taxon>Microbacteriaceae</taxon>
        <taxon>Cnuibacter</taxon>
    </lineage>
</organism>
<accession>A0A1X9LUZ4</accession>
<evidence type="ECO:0000313" key="3">
    <source>
        <dbReference type="Proteomes" id="UP000192775"/>
    </source>
</evidence>
<evidence type="ECO:0000313" key="2">
    <source>
        <dbReference type="EMBL" id="ARJ07109.1"/>
    </source>
</evidence>
<proteinExistence type="predicted"/>
<dbReference type="AlphaFoldDB" id="A0A1X9LUZ4"/>
<evidence type="ECO:0000259" key="1">
    <source>
        <dbReference type="Pfam" id="PF18588"/>
    </source>
</evidence>
<reference evidence="2 3" key="1">
    <citation type="submission" date="2017-04" db="EMBL/GenBank/DDBJ databases">
        <authorList>
            <person name="Afonso C.L."/>
            <person name="Miller P.J."/>
            <person name="Scott M.A."/>
            <person name="Spackman E."/>
            <person name="Goraichik I."/>
            <person name="Dimitrov K.M."/>
            <person name="Suarez D.L."/>
            <person name="Swayne D.E."/>
        </authorList>
    </citation>
    <scope>NUCLEOTIDE SEQUENCE [LARGE SCALE GENOMIC DNA]</scope>
    <source>
        <strain evidence="3">XA(T)</strain>
    </source>
</reference>
<dbReference type="STRING" id="1619308.B5808_00800"/>
<sequence length="301" mass="32889">MPSPTALAERRAHYSDFYDDPVTDGRRVVLSVGNCQAESLRIVLPDEALQTVRIPPVHELTTADLPALDAWLAHADVLVTQPIRDDYRGLPVGTSQLVARMPQAAEAVVVPVIRFAGLYPRQAIIRPPSDPSLVPPVVPYHDLAVLLEAAGEELPALRRESVLAVRDESIGQLRAREEAHRTVLVSDLFARPDFAQMRTINHPGNPIWLAVGQRVLDGLGVDAEVRDPGRPLLDAVHAPREQVVIDAFGLDAPPVVSWTVNGRRIDVDTVRAAHLAWYAEHPDAVAAGLARHRDVIGLLRA</sequence>
<gene>
    <name evidence="2" type="ORF">B5808_00800</name>
</gene>
<dbReference type="RefSeq" id="WP_085021246.1">
    <property type="nucleotide sequence ID" value="NZ_BMHD01000001.1"/>
</dbReference>